<protein>
    <submittedName>
        <fullName evidence="1">Uncharacterized protein</fullName>
    </submittedName>
</protein>
<reference evidence="1 2" key="1">
    <citation type="submission" date="2021-09" db="EMBL/GenBank/DDBJ databases">
        <title>Genomic insights and catalytic innovation underlie evolution of tropane alkaloids biosynthesis.</title>
        <authorList>
            <person name="Wang Y.-J."/>
            <person name="Tian T."/>
            <person name="Huang J.-P."/>
            <person name="Huang S.-X."/>
        </authorList>
    </citation>
    <scope>NUCLEOTIDE SEQUENCE [LARGE SCALE GENOMIC DNA]</scope>
    <source>
        <strain evidence="1">KIB-2018</strain>
        <tissue evidence="1">Leaf</tissue>
    </source>
</reference>
<evidence type="ECO:0000313" key="1">
    <source>
        <dbReference type="EMBL" id="KAJ8765485.1"/>
    </source>
</evidence>
<dbReference type="AlphaFoldDB" id="A0AAV8TGT1"/>
<dbReference type="EMBL" id="JAIWQS010000005">
    <property type="protein sequence ID" value="KAJ8765485.1"/>
    <property type="molecule type" value="Genomic_DNA"/>
</dbReference>
<organism evidence="1 2">
    <name type="scientific">Erythroxylum novogranatense</name>
    <dbReference type="NCBI Taxonomy" id="1862640"/>
    <lineage>
        <taxon>Eukaryota</taxon>
        <taxon>Viridiplantae</taxon>
        <taxon>Streptophyta</taxon>
        <taxon>Embryophyta</taxon>
        <taxon>Tracheophyta</taxon>
        <taxon>Spermatophyta</taxon>
        <taxon>Magnoliopsida</taxon>
        <taxon>eudicotyledons</taxon>
        <taxon>Gunneridae</taxon>
        <taxon>Pentapetalae</taxon>
        <taxon>rosids</taxon>
        <taxon>fabids</taxon>
        <taxon>Malpighiales</taxon>
        <taxon>Erythroxylaceae</taxon>
        <taxon>Erythroxylum</taxon>
    </lineage>
</organism>
<comment type="caution">
    <text evidence="1">The sequence shown here is derived from an EMBL/GenBank/DDBJ whole genome shotgun (WGS) entry which is preliminary data.</text>
</comment>
<sequence>MALSTKFSRLDLQTFFTGSSLFDARISPLPLHFTPHRSLKLVRRRNTGGIKGILRMILTENARISNQTAGRRAFRRV</sequence>
<keyword evidence="2" id="KW-1185">Reference proteome</keyword>
<dbReference type="Proteomes" id="UP001159364">
    <property type="component" value="Linkage Group LG05"/>
</dbReference>
<gene>
    <name evidence="1" type="ORF">K2173_014607</name>
</gene>
<accession>A0AAV8TGT1</accession>
<name>A0AAV8TGT1_9ROSI</name>
<proteinExistence type="predicted"/>
<evidence type="ECO:0000313" key="2">
    <source>
        <dbReference type="Proteomes" id="UP001159364"/>
    </source>
</evidence>